<dbReference type="GO" id="GO:0006352">
    <property type="term" value="P:DNA-templated transcription initiation"/>
    <property type="evidence" value="ECO:0007669"/>
    <property type="project" value="InterPro"/>
</dbReference>
<reference evidence="7" key="1">
    <citation type="submission" date="2021-03" db="EMBL/GenBank/DDBJ databases">
        <authorList>
            <person name="Jaffe A."/>
        </authorList>
    </citation>
    <scope>NUCLEOTIDE SEQUENCE</scope>
    <source>
        <strain evidence="7">RIFCSPLOWO2_01_FULL_AR10_48_17</strain>
    </source>
</reference>
<name>A0A8T4L9B9_9ARCH</name>
<keyword evidence="5" id="KW-0805">Transcription regulation</keyword>
<feature type="repeat" description="1" evidence="5">
    <location>
        <begin position="5"/>
        <end position="81"/>
    </location>
</feature>
<dbReference type="HAMAP" id="MF_00408">
    <property type="entry name" value="TATA_bind_prot_arch"/>
    <property type="match status" value="1"/>
</dbReference>
<dbReference type="Pfam" id="PF00352">
    <property type="entry name" value="TBP"/>
    <property type="match status" value="2"/>
</dbReference>
<dbReference type="SUPFAM" id="SSF55945">
    <property type="entry name" value="TATA-box binding protein-like"/>
    <property type="match status" value="2"/>
</dbReference>
<evidence type="ECO:0000313" key="8">
    <source>
        <dbReference type="Proteomes" id="UP000675968"/>
    </source>
</evidence>
<reference evidence="7" key="2">
    <citation type="submission" date="2021-05" db="EMBL/GenBank/DDBJ databases">
        <title>Protein family content uncovers lineage relationships and bacterial pathway maintenance mechanisms in DPANN archaea.</title>
        <authorList>
            <person name="Castelle C.J."/>
            <person name="Meheust R."/>
            <person name="Jaffe A.L."/>
            <person name="Seitz K."/>
            <person name="Gong X."/>
            <person name="Baker B.J."/>
            <person name="Banfield J.F."/>
        </authorList>
    </citation>
    <scope>NUCLEOTIDE SEQUENCE</scope>
    <source>
        <strain evidence="7">RIFCSPLOWO2_01_FULL_AR10_48_17</strain>
    </source>
</reference>
<feature type="repeat" description="2" evidence="5">
    <location>
        <begin position="98"/>
        <end position="174"/>
    </location>
</feature>
<dbReference type="PANTHER" id="PTHR10126">
    <property type="entry name" value="TATA-BOX BINDING PROTEIN"/>
    <property type="match status" value="1"/>
</dbReference>
<dbReference type="GO" id="GO:0003700">
    <property type="term" value="F:DNA-binding transcription factor activity"/>
    <property type="evidence" value="ECO:0007669"/>
    <property type="project" value="UniProtKB-UniRule"/>
</dbReference>
<keyword evidence="2 5" id="KW-0677">Repeat</keyword>
<evidence type="ECO:0000256" key="1">
    <source>
        <dbReference type="ARBA" id="ARBA00005560"/>
    </source>
</evidence>
<keyword evidence="4 5" id="KW-0804">Transcription</keyword>
<comment type="caution">
    <text evidence="7">The sequence shown here is derived from an EMBL/GenBank/DDBJ whole genome shotgun (WGS) entry which is preliminary data.</text>
</comment>
<evidence type="ECO:0000256" key="3">
    <source>
        <dbReference type="ARBA" id="ARBA00023125"/>
    </source>
</evidence>
<protein>
    <recommendedName>
        <fullName evidence="5">TATA-box-binding protein</fullName>
    </recommendedName>
    <alternativeName>
        <fullName evidence="5">Box A-binding protein</fullName>
        <shortName evidence="5">BAP</shortName>
    </alternativeName>
    <alternativeName>
        <fullName evidence="5">TATA sequence-binding protein</fullName>
        <shortName evidence="5">TBP</shortName>
    </alternativeName>
    <alternativeName>
        <fullName evidence="5">TATA-box factor</fullName>
    </alternativeName>
</protein>
<evidence type="ECO:0000256" key="4">
    <source>
        <dbReference type="ARBA" id="ARBA00023163"/>
    </source>
</evidence>
<proteinExistence type="inferred from homology"/>
<evidence type="ECO:0000256" key="2">
    <source>
        <dbReference type="ARBA" id="ARBA00022737"/>
    </source>
</evidence>
<evidence type="ECO:0000256" key="6">
    <source>
        <dbReference type="SAM" id="MobiDB-lite"/>
    </source>
</evidence>
<comment type="similarity">
    <text evidence="1 5">Belongs to the TBP family.</text>
</comment>
<sequence>MKYTIVNMVASATLNATLDLYGLAVSVPDIEYEPEQFPGAILKLKEPKVSLLLFKNGKLIISGASSEEQIVQAIKKASKIIHEIQPSVRVPRNVDYEVVNLVATANLNRSLDLFKTALGLDNVEYEPEQFPGAILRLADPKLTLLLFKNGKVICAGAKREDLLRKGLKKANELVSEVNKNVKPDEYEEEDLKEEESEEKPAKKGKK</sequence>
<dbReference type="InterPro" id="IPR000814">
    <property type="entry name" value="TBP"/>
</dbReference>
<accession>A0A8T4L9B9</accession>
<dbReference type="AlphaFoldDB" id="A0A8T4L9B9"/>
<dbReference type="EMBL" id="JAGVWC010000009">
    <property type="protein sequence ID" value="MBS3061340.1"/>
    <property type="molecule type" value="Genomic_DNA"/>
</dbReference>
<keyword evidence="3 5" id="KW-0238">DNA-binding</keyword>
<comment type="function">
    <text evidence="5">General factor that plays a role in the activation of archaeal genes transcribed by RNA polymerase. Binds specifically to the TATA box promoter element which lies close to the position of transcription initiation.</text>
</comment>
<feature type="region of interest" description="Disordered" evidence="6">
    <location>
        <begin position="181"/>
        <end position="206"/>
    </location>
</feature>
<organism evidence="7 8">
    <name type="scientific">Candidatus Iainarchaeum sp</name>
    <dbReference type="NCBI Taxonomy" id="3101447"/>
    <lineage>
        <taxon>Archaea</taxon>
        <taxon>Candidatus Iainarchaeota</taxon>
        <taxon>Candidatus Iainarchaeia</taxon>
        <taxon>Candidatus Iainarchaeales</taxon>
        <taxon>Candidatus Iainarchaeaceae</taxon>
        <taxon>Candidatus Iainarchaeum</taxon>
    </lineage>
</organism>
<dbReference type="Gene3D" id="3.30.310.10">
    <property type="entry name" value="TATA-Binding Protein"/>
    <property type="match status" value="2"/>
</dbReference>
<evidence type="ECO:0000313" key="7">
    <source>
        <dbReference type="EMBL" id="MBS3061340.1"/>
    </source>
</evidence>
<evidence type="ECO:0000256" key="5">
    <source>
        <dbReference type="HAMAP-Rule" id="MF_00408"/>
    </source>
</evidence>
<dbReference type="InterPro" id="IPR012295">
    <property type="entry name" value="TBP_dom_sf"/>
</dbReference>
<feature type="compositionally biased region" description="Acidic residues" evidence="6">
    <location>
        <begin position="185"/>
        <end position="197"/>
    </location>
</feature>
<dbReference type="Proteomes" id="UP000675968">
    <property type="component" value="Unassembled WGS sequence"/>
</dbReference>
<gene>
    <name evidence="5" type="primary">tbp</name>
    <name evidence="7" type="ORF">J4215_02040</name>
</gene>
<dbReference type="PRINTS" id="PR00686">
    <property type="entry name" value="TIFACTORIID"/>
</dbReference>
<dbReference type="GO" id="GO:0003677">
    <property type="term" value="F:DNA binding"/>
    <property type="evidence" value="ECO:0007669"/>
    <property type="project" value="UniProtKB-KW"/>
</dbReference>